<evidence type="ECO:0000313" key="1">
    <source>
        <dbReference type="EMBL" id="VVN90740.1"/>
    </source>
</evidence>
<proteinExistence type="predicted"/>
<dbReference type="Proteomes" id="UP000325375">
    <property type="component" value="Unassembled WGS sequence"/>
</dbReference>
<organism evidence="1 2">
    <name type="scientific">Pseudomonas fluorescens</name>
    <dbReference type="NCBI Taxonomy" id="294"/>
    <lineage>
        <taxon>Bacteria</taxon>
        <taxon>Pseudomonadati</taxon>
        <taxon>Pseudomonadota</taxon>
        <taxon>Gammaproteobacteria</taxon>
        <taxon>Pseudomonadales</taxon>
        <taxon>Pseudomonadaceae</taxon>
        <taxon>Pseudomonas</taxon>
    </lineage>
</organism>
<reference evidence="1 2" key="1">
    <citation type="submission" date="2019-09" db="EMBL/GenBank/DDBJ databases">
        <authorList>
            <person name="Chandra G."/>
            <person name="Truman W A."/>
        </authorList>
    </citation>
    <scope>NUCLEOTIDE SEQUENCE [LARGE SCALE GENOMIC DNA]</scope>
    <source>
        <strain evidence="1">PS718</strain>
    </source>
</reference>
<name>A0A5E7BHG5_PSEFL</name>
<accession>A0A5E7BHG5</accession>
<evidence type="ECO:0000313" key="2">
    <source>
        <dbReference type="Proteomes" id="UP000325375"/>
    </source>
</evidence>
<dbReference type="AlphaFoldDB" id="A0A5E7BHG5"/>
<dbReference type="EMBL" id="CABVHX010000006">
    <property type="protein sequence ID" value="VVN90740.1"/>
    <property type="molecule type" value="Genomic_DNA"/>
</dbReference>
<sequence>MSTIQQQINPLSDDGSSTVLGSNVLSFFTGLTREDKQFIKNSMRWAEYQADQRFNRKQACADWFEFYSGVMWSVGWGLEHAPVIVADRNFSGDVLEVWAKSLSTQLSREKVRRMKETFQLLEHNPGAIELFTDSTRKWGDFRFSPAQYNLHKELEIVISNVRLLSSEWVSTYLFWNIRHTTSQLDIQSRRFVTTPQQMDKYRDALAESLREMRMSEIELSAGF</sequence>
<protein>
    <submittedName>
        <fullName evidence="1">Uncharacterized protein</fullName>
    </submittedName>
</protein>
<dbReference type="RefSeq" id="WP_150602575.1">
    <property type="nucleotide sequence ID" value="NZ_CABVHX010000006.1"/>
</dbReference>
<gene>
    <name evidence="1" type="ORF">PS718_01866</name>
</gene>